<evidence type="ECO:0000256" key="1">
    <source>
        <dbReference type="SAM" id="MobiDB-lite"/>
    </source>
</evidence>
<dbReference type="eggNOG" id="ENOG5031U4V">
    <property type="taxonomic scope" value="Bacteria"/>
</dbReference>
<dbReference type="STRING" id="521003.COLINT_02342"/>
<name>C4F8H1_9ACTN</name>
<organism evidence="2 3">
    <name type="scientific">Collinsella intestinalis DSM 13280</name>
    <dbReference type="NCBI Taxonomy" id="521003"/>
    <lineage>
        <taxon>Bacteria</taxon>
        <taxon>Bacillati</taxon>
        <taxon>Actinomycetota</taxon>
        <taxon>Coriobacteriia</taxon>
        <taxon>Coriobacteriales</taxon>
        <taxon>Coriobacteriaceae</taxon>
        <taxon>Collinsella</taxon>
    </lineage>
</organism>
<reference evidence="2 3" key="1">
    <citation type="submission" date="2009-04" db="EMBL/GenBank/DDBJ databases">
        <authorList>
            <person name="Weinstock G."/>
            <person name="Sodergren E."/>
            <person name="Clifton S."/>
            <person name="Fulton L."/>
            <person name="Fulton B."/>
            <person name="Courtney L."/>
            <person name="Fronick C."/>
            <person name="Harrison M."/>
            <person name="Strong C."/>
            <person name="Farmer C."/>
            <person name="Delahaunty K."/>
            <person name="Markovic C."/>
            <person name="Hall O."/>
            <person name="Minx P."/>
            <person name="Tomlinson C."/>
            <person name="Mitreva M."/>
            <person name="Nelson J."/>
            <person name="Hou S."/>
            <person name="Wollam A."/>
            <person name="Pepin K.H."/>
            <person name="Johnson M."/>
            <person name="Bhonagiri V."/>
            <person name="Nash W.E."/>
            <person name="Warren W."/>
            <person name="Chinwalla A."/>
            <person name="Mardis E.R."/>
            <person name="Wilson R.K."/>
        </authorList>
    </citation>
    <scope>NUCLEOTIDE SEQUENCE [LARGE SCALE GENOMIC DNA]</scope>
    <source>
        <strain evidence="2 3">DSM 13280</strain>
    </source>
</reference>
<proteinExistence type="predicted"/>
<feature type="region of interest" description="Disordered" evidence="1">
    <location>
        <begin position="38"/>
        <end position="68"/>
    </location>
</feature>
<feature type="region of interest" description="Disordered" evidence="1">
    <location>
        <begin position="124"/>
        <end position="157"/>
    </location>
</feature>
<evidence type="ECO:0000313" key="3">
    <source>
        <dbReference type="Proteomes" id="UP000003295"/>
    </source>
</evidence>
<sequence>MPKEGAVQIDGQPNGEEPDYKALYEEAKAQAEEAKAHSREWEKRAKDNKNAAKQLEEAQQAGKTAEERIADLTKRLDAKEKAEERAKVAAKVAEAKGVPADLLVGDDEGAMSAYADKLLKHFKKKPASSVDKPGSFPRGSDGGSSKRDFIHQLFGND</sequence>
<feature type="compositionally biased region" description="Basic and acidic residues" evidence="1">
    <location>
        <begin position="38"/>
        <end position="56"/>
    </location>
</feature>
<evidence type="ECO:0008006" key="4">
    <source>
        <dbReference type="Google" id="ProtNLM"/>
    </source>
</evidence>
<dbReference type="HOGENOM" id="CLU_1674907_0_0_11"/>
<dbReference type="RefSeq" id="WP_006722586.1">
    <property type="nucleotide sequence ID" value="NZ_GG692710.1"/>
</dbReference>
<dbReference type="AlphaFoldDB" id="C4F8H1"/>
<dbReference type="EMBL" id="ABXH02000005">
    <property type="protein sequence ID" value="EEP44843.1"/>
    <property type="molecule type" value="Genomic_DNA"/>
</dbReference>
<accession>C4F8H1</accession>
<dbReference type="Proteomes" id="UP000003295">
    <property type="component" value="Unassembled WGS sequence"/>
</dbReference>
<protein>
    <recommendedName>
        <fullName evidence="4">Phage minor structural protein GP20</fullName>
    </recommendedName>
</protein>
<evidence type="ECO:0000313" key="2">
    <source>
        <dbReference type="EMBL" id="EEP44843.1"/>
    </source>
</evidence>
<gene>
    <name evidence="2" type="ORF">COLINT_02342</name>
</gene>
<comment type="caution">
    <text evidence="2">The sequence shown here is derived from an EMBL/GenBank/DDBJ whole genome shotgun (WGS) entry which is preliminary data.</text>
</comment>